<dbReference type="PRINTS" id="PR00348">
    <property type="entry name" value="UBIQUITIN"/>
</dbReference>
<dbReference type="EMBL" id="LSYV01000048">
    <property type="protein sequence ID" value="KXZ46029.1"/>
    <property type="molecule type" value="Genomic_DNA"/>
</dbReference>
<gene>
    <name evidence="2" type="ORF">GPECTOR_47g304</name>
</gene>
<evidence type="ECO:0000313" key="3">
    <source>
        <dbReference type="Proteomes" id="UP000075714"/>
    </source>
</evidence>
<keyword evidence="3" id="KW-1185">Reference proteome</keyword>
<sequence>MRAALRSSRPLARGACGAATTAVDTIGTTRRIAPPLRHGAPLPSAALSPSAAATAVCAVSSGQTPSAPRLRRRRTVPAAAAFEQDAGAAAGALRRRLVAALSCGPSGGVLYPEAGREGSAPDLPSAVVTVKLVSGGEMTIAAKPGDLVDDVMLRIEQRTGVPPDQQRLVLAGRVLRGGPGVTMAGAGVRPGDKLQMVQRLQGGC</sequence>
<dbReference type="InterPro" id="IPR019956">
    <property type="entry name" value="Ubiquitin_dom"/>
</dbReference>
<protein>
    <recommendedName>
        <fullName evidence="1">Ubiquitin-like domain-containing protein</fullName>
    </recommendedName>
</protein>
<comment type="caution">
    <text evidence="2">The sequence shown here is derived from an EMBL/GenBank/DDBJ whole genome shotgun (WGS) entry which is preliminary data.</text>
</comment>
<feature type="domain" description="Ubiquitin-like" evidence="1">
    <location>
        <begin position="126"/>
        <end position="203"/>
    </location>
</feature>
<dbReference type="InterPro" id="IPR000626">
    <property type="entry name" value="Ubiquitin-like_dom"/>
</dbReference>
<dbReference type="OrthoDB" id="5863649at2759"/>
<dbReference type="STRING" id="33097.A0A150G850"/>
<proteinExistence type="predicted"/>
<reference evidence="3" key="1">
    <citation type="journal article" date="2016" name="Nat. Commun.">
        <title>The Gonium pectorale genome demonstrates co-option of cell cycle regulation during the evolution of multicellularity.</title>
        <authorList>
            <person name="Hanschen E.R."/>
            <person name="Marriage T.N."/>
            <person name="Ferris P.J."/>
            <person name="Hamaji T."/>
            <person name="Toyoda A."/>
            <person name="Fujiyama A."/>
            <person name="Neme R."/>
            <person name="Noguchi H."/>
            <person name="Minakuchi Y."/>
            <person name="Suzuki M."/>
            <person name="Kawai-Toyooka H."/>
            <person name="Smith D.R."/>
            <person name="Sparks H."/>
            <person name="Anderson J."/>
            <person name="Bakaric R."/>
            <person name="Luria V."/>
            <person name="Karger A."/>
            <person name="Kirschner M.W."/>
            <person name="Durand P.M."/>
            <person name="Michod R.E."/>
            <person name="Nozaki H."/>
            <person name="Olson B.J."/>
        </authorList>
    </citation>
    <scope>NUCLEOTIDE SEQUENCE [LARGE SCALE GENOMIC DNA]</scope>
    <source>
        <strain evidence="3">NIES-2863</strain>
    </source>
</reference>
<evidence type="ECO:0000259" key="1">
    <source>
        <dbReference type="PROSITE" id="PS50053"/>
    </source>
</evidence>
<dbReference type="SUPFAM" id="SSF54236">
    <property type="entry name" value="Ubiquitin-like"/>
    <property type="match status" value="1"/>
</dbReference>
<accession>A0A150G850</accession>
<dbReference type="PROSITE" id="PS50053">
    <property type="entry name" value="UBIQUITIN_2"/>
    <property type="match status" value="1"/>
</dbReference>
<dbReference type="Pfam" id="PF00240">
    <property type="entry name" value="ubiquitin"/>
    <property type="match status" value="1"/>
</dbReference>
<dbReference type="SMART" id="SM00213">
    <property type="entry name" value="UBQ"/>
    <property type="match status" value="1"/>
</dbReference>
<evidence type="ECO:0000313" key="2">
    <source>
        <dbReference type="EMBL" id="KXZ46029.1"/>
    </source>
</evidence>
<dbReference type="Gene3D" id="3.10.20.90">
    <property type="entry name" value="Phosphatidylinositol 3-kinase Catalytic Subunit, Chain A, domain 1"/>
    <property type="match status" value="1"/>
</dbReference>
<dbReference type="InterPro" id="IPR029071">
    <property type="entry name" value="Ubiquitin-like_domsf"/>
</dbReference>
<dbReference type="Proteomes" id="UP000075714">
    <property type="component" value="Unassembled WGS sequence"/>
</dbReference>
<dbReference type="AlphaFoldDB" id="A0A150G850"/>
<name>A0A150G850_GONPE</name>
<organism evidence="2 3">
    <name type="scientific">Gonium pectorale</name>
    <name type="common">Green alga</name>
    <dbReference type="NCBI Taxonomy" id="33097"/>
    <lineage>
        <taxon>Eukaryota</taxon>
        <taxon>Viridiplantae</taxon>
        <taxon>Chlorophyta</taxon>
        <taxon>core chlorophytes</taxon>
        <taxon>Chlorophyceae</taxon>
        <taxon>CS clade</taxon>
        <taxon>Chlamydomonadales</taxon>
        <taxon>Volvocaceae</taxon>
        <taxon>Gonium</taxon>
    </lineage>
</organism>